<dbReference type="Proteomes" id="UP000215214">
    <property type="component" value="Chromosome TJEJU"/>
</dbReference>
<dbReference type="EMBL" id="LT899436">
    <property type="protein sequence ID" value="SNR15463.1"/>
    <property type="molecule type" value="Genomic_DNA"/>
</dbReference>
<evidence type="ECO:0008006" key="3">
    <source>
        <dbReference type="Google" id="ProtNLM"/>
    </source>
</evidence>
<dbReference type="AlphaFoldDB" id="A0A238U8E4"/>
<dbReference type="KEGG" id="tje:TJEJU_1749"/>
<protein>
    <recommendedName>
        <fullName evidence="3">Secretion system C-terminal sorting domain-containing protein</fullName>
    </recommendedName>
</protein>
<accession>A0A238U8E4</accession>
<dbReference type="RefSeq" id="WP_095071212.1">
    <property type="nucleotide sequence ID" value="NZ_LT899436.1"/>
</dbReference>
<keyword evidence="2" id="KW-1185">Reference proteome</keyword>
<dbReference type="OrthoDB" id="9808953at2"/>
<evidence type="ECO:0000313" key="1">
    <source>
        <dbReference type="EMBL" id="SNR15463.1"/>
    </source>
</evidence>
<name>A0A238U8E4_9FLAO</name>
<evidence type="ECO:0000313" key="2">
    <source>
        <dbReference type="Proteomes" id="UP000215214"/>
    </source>
</evidence>
<organism evidence="1 2">
    <name type="scientific">Tenacibaculum jejuense</name>
    <dbReference type="NCBI Taxonomy" id="584609"/>
    <lineage>
        <taxon>Bacteria</taxon>
        <taxon>Pseudomonadati</taxon>
        <taxon>Bacteroidota</taxon>
        <taxon>Flavobacteriia</taxon>
        <taxon>Flavobacteriales</taxon>
        <taxon>Flavobacteriaceae</taxon>
        <taxon>Tenacibaculum</taxon>
    </lineage>
</organism>
<reference evidence="1 2" key="1">
    <citation type="submission" date="2017-07" db="EMBL/GenBank/DDBJ databases">
        <authorList>
            <person name="Sun Z.S."/>
            <person name="Albrecht U."/>
            <person name="Echele G."/>
            <person name="Lee C.C."/>
        </authorList>
    </citation>
    <scope>NUCLEOTIDE SEQUENCE [LARGE SCALE GENOMIC DNA]</scope>
    <source>
        <strain evidence="2">type strain: KCTC 22618</strain>
    </source>
</reference>
<gene>
    <name evidence="1" type="ORF">TJEJU_1749</name>
</gene>
<proteinExistence type="predicted"/>
<sequence length="116" mass="12801">MVLSAFGVVIIENCACDATLSVGGGVLTKQKSPKLYQNIPNPFSSTSTIKYFLPHDINSAYMIFTNTVGKIISKINLEDRGEVELNINSDKLPVGVYHNTLIINNKKVDSKRMIIK</sequence>